<dbReference type="Gene3D" id="3.40.50.300">
    <property type="entry name" value="P-loop containing nucleotide triphosphate hydrolases"/>
    <property type="match status" value="1"/>
</dbReference>
<dbReference type="InParanoid" id="A0A6M4H209"/>
<dbReference type="PANTHER" id="PTHR43681">
    <property type="entry name" value="TRANSMEMBRANE GTPASE FZO"/>
    <property type="match status" value="1"/>
</dbReference>
<dbReference type="RefSeq" id="WP_171159852.1">
    <property type="nucleotide sequence ID" value="NZ_CP053073.1"/>
</dbReference>
<feature type="compositionally biased region" description="Low complexity" evidence="2">
    <location>
        <begin position="705"/>
        <end position="723"/>
    </location>
</feature>
<dbReference type="SUPFAM" id="SSF52540">
    <property type="entry name" value="P-loop containing nucleoside triphosphate hydrolases"/>
    <property type="match status" value="1"/>
</dbReference>
<dbReference type="PANTHER" id="PTHR43681:SF1">
    <property type="entry name" value="SARCALUMENIN"/>
    <property type="match status" value="1"/>
</dbReference>
<protein>
    <recommendedName>
        <fullName evidence="3">Dynamin N-terminal domain-containing protein</fullName>
    </recommendedName>
</protein>
<feature type="region of interest" description="Disordered" evidence="2">
    <location>
        <begin position="641"/>
        <end position="667"/>
    </location>
</feature>
<accession>A0A6M4H209</accession>
<keyword evidence="1" id="KW-0175">Coiled coil</keyword>
<dbReference type="EMBL" id="CP053073">
    <property type="protein sequence ID" value="QJR13372.1"/>
    <property type="molecule type" value="Genomic_DNA"/>
</dbReference>
<dbReference type="Proteomes" id="UP000503096">
    <property type="component" value="Chromosome"/>
</dbReference>
<dbReference type="InterPro" id="IPR045063">
    <property type="entry name" value="Dynamin_N"/>
</dbReference>
<name>A0A6M4H209_9PROT</name>
<dbReference type="Pfam" id="PF00350">
    <property type="entry name" value="Dynamin_N"/>
    <property type="match status" value="1"/>
</dbReference>
<organism evidence="4 5">
    <name type="scientific">Usitatibacter palustris</name>
    <dbReference type="NCBI Taxonomy" id="2732487"/>
    <lineage>
        <taxon>Bacteria</taxon>
        <taxon>Pseudomonadati</taxon>
        <taxon>Pseudomonadota</taxon>
        <taxon>Betaproteobacteria</taxon>
        <taxon>Nitrosomonadales</taxon>
        <taxon>Usitatibacteraceae</taxon>
        <taxon>Usitatibacter</taxon>
    </lineage>
</organism>
<gene>
    <name evidence="4" type="ORF">DSM104440_00155</name>
</gene>
<feature type="domain" description="Dynamin N-terminal" evidence="3">
    <location>
        <begin position="66"/>
        <end position="277"/>
    </location>
</feature>
<dbReference type="InterPro" id="IPR027417">
    <property type="entry name" value="P-loop_NTPase"/>
</dbReference>
<sequence>MSAVPASTTRFEAEIARYNRWRDELTQSVHAYHDWLEGNGHLDVQQSIRFYDLLENLNKGRLMLAFLAEFSRGKSELINALFFSNFKERLLPSDVGRTTMCPTEIFHDPNEEPYLKLLSVETRYRDESITQLKNHAVEWSKIRLNTNSAADMQKALKALADTKKVYALEARMLGLAPMLNEKGELPGEEELVEVPAWRYAMINYPHPLLSNGLSILDTPGLNALGMEPELTVSTIPSAHAVLFLLSIDTGVTKSDLEIWDRYVRPGLPQKIAVLNKIDLMWDELKTPTDVDRAINRMIETTGQQLNLPKERIFALSAQKALLGKIREDAGLVKRSGIENLERFLADEVVPLRRSILCKAVVSEIGGMMASSRASVGKQQEANQMAVAELQGLQGKSRDVVTKLWQKITSEKNAYNSALAEYKVNNAQFNAKRSALMDMLNPQKLDMALAKSAQSIEDSWTTVTLQRGMRELTRAMSEDFDTVYKGSEDIKKLMQSVYNTFIQKFGFQKMQIPSLDLELHSTKLKLLVVDTDAFASDPVNVLGLEKSFLVKKFYRTLVNQARAIFTDAKIQTERWIQAVTLPLETQIKDHKQQLQSRLDNLAKINEKTSSINEQMTKLREIEADLLKQRQMIEGLIARVSAQEERTPIPDTVNTSSVRPPNPSVPPEMMQTTRLASFEAPKPKAAAPAAPAKPLISDDLMSEIGQAKPAASAPAPAPAPAAAKPSDLEKTQQVPALDPNWHPEATQRLDVTPSDKTQRLPS</sequence>
<feature type="region of interest" description="Disordered" evidence="2">
    <location>
        <begin position="698"/>
        <end position="760"/>
    </location>
</feature>
<feature type="coiled-coil region" evidence="1">
    <location>
        <begin position="586"/>
        <end position="637"/>
    </location>
</feature>
<evidence type="ECO:0000256" key="2">
    <source>
        <dbReference type="SAM" id="MobiDB-lite"/>
    </source>
</evidence>
<keyword evidence="5" id="KW-1185">Reference proteome</keyword>
<evidence type="ECO:0000256" key="1">
    <source>
        <dbReference type="SAM" id="Coils"/>
    </source>
</evidence>
<dbReference type="KEGG" id="upl:DSM104440_00155"/>
<dbReference type="AlphaFoldDB" id="A0A6M4H209"/>
<reference evidence="4 5" key="1">
    <citation type="submission" date="2020-04" db="EMBL/GenBank/DDBJ databases">
        <title>Usitatibacter rugosus gen. nov., sp. nov. and Usitatibacter palustris sp. nov., novel members of Usitatibacteraceae fam. nov. within the order Nitrosomonadales isolated from soil.</title>
        <authorList>
            <person name="Huber K.J."/>
            <person name="Neumann-Schaal M."/>
            <person name="Geppert A."/>
            <person name="Luckner M."/>
            <person name="Wanner G."/>
            <person name="Overmann J."/>
        </authorList>
    </citation>
    <scope>NUCLEOTIDE SEQUENCE [LARGE SCALE GENOMIC DNA]</scope>
    <source>
        <strain evidence="4 5">Swamp67</strain>
    </source>
</reference>
<proteinExistence type="predicted"/>
<dbReference type="InterPro" id="IPR051943">
    <property type="entry name" value="TRAFAC_Dynamin-like_GTPase"/>
</dbReference>
<evidence type="ECO:0000313" key="5">
    <source>
        <dbReference type="Proteomes" id="UP000503096"/>
    </source>
</evidence>
<evidence type="ECO:0000259" key="3">
    <source>
        <dbReference type="Pfam" id="PF00350"/>
    </source>
</evidence>
<evidence type="ECO:0000313" key="4">
    <source>
        <dbReference type="EMBL" id="QJR13372.1"/>
    </source>
</evidence>